<proteinExistence type="predicted"/>
<sequence>MPDTIPQKLIEREPWLKEHLNHSITELEILHEVLNNPEMAERAYFYFSCREYLEGSKDGRK</sequence>
<dbReference type="EMBL" id="MFGW01000025">
    <property type="protein sequence ID" value="OGF68062.1"/>
    <property type="molecule type" value="Genomic_DNA"/>
</dbReference>
<gene>
    <name evidence="1" type="ORF">A2Y62_13790</name>
</gene>
<dbReference type="Proteomes" id="UP000178943">
    <property type="component" value="Unassembled WGS sequence"/>
</dbReference>
<accession>A0A1F5VX92</accession>
<organism evidence="1 2">
    <name type="scientific">Candidatus Fischerbacteria bacterium RBG_13_37_8</name>
    <dbReference type="NCBI Taxonomy" id="1817863"/>
    <lineage>
        <taxon>Bacteria</taxon>
        <taxon>Candidatus Fischeribacteriota</taxon>
    </lineage>
</organism>
<name>A0A1F5VX92_9BACT</name>
<evidence type="ECO:0000313" key="1">
    <source>
        <dbReference type="EMBL" id="OGF68062.1"/>
    </source>
</evidence>
<comment type="caution">
    <text evidence="1">The sequence shown here is derived from an EMBL/GenBank/DDBJ whole genome shotgun (WGS) entry which is preliminary data.</text>
</comment>
<protein>
    <submittedName>
        <fullName evidence="1">Uncharacterized protein</fullName>
    </submittedName>
</protein>
<evidence type="ECO:0000313" key="2">
    <source>
        <dbReference type="Proteomes" id="UP000178943"/>
    </source>
</evidence>
<dbReference type="AlphaFoldDB" id="A0A1F5VX92"/>
<reference evidence="1 2" key="1">
    <citation type="journal article" date="2016" name="Nat. Commun.">
        <title>Thousands of microbial genomes shed light on interconnected biogeochemical processes in an aquifer system.</title>
        <authorList>
            <person name="Anantharaman K."/>
            <person name="Brown C.T."/>
            <person name="Hug L.A."/>
            <person name="Sharon I."/>
            <person name="Castelle C.J."/>
            <person name="Probst A.J."/>
            <person name="Thomas B.C."/>
            <person name="Singh A."/>
            <person name="Wilkins M.J."/>
            <person name="Karaoz U."/>
            <person name="Brodie E.L."/>
            <person name="Williams K.H."/>
            <person name="Hubbard S.S."/>
            <person name="Banfield J.F."/>
        </authorList>
    </citation>
    <scope>NUCLEOTIDE SEQUENCE [LARGE SCALE GENOMIC DNA]</scope>
</reference>